<evidence type="ECO:0000256" key="1">
    <source>
        <dbReference type="SAM" id="SignalP"/>
    </source>
</evidence>
<protein>
    <submittedName>
        <fullName evidence="2">Uncharacterized protein</fullName>
    </submittedName>
</protein>
<keyword evidence="1" id="KW-0732">Signal</keyword>
<feature type="signal peptide" evidence="1">
    <location>
        <begin position="1"/>
        <end position="24"/>
    </location>
</feature>
<keyword evidence="3" id="KW-1185">Reference proteome</keyword>
<reference evidence="2 3" key="1">
    <citation type="submission" date="2019-03" db="EMBL/GenBank/DDBJ databases">
        <title>Genomic Encyclopedia of Archaeal and Bacterial Type Strains, Phase II (KMG-II): from individual species to whole genera.</title>
        <authorList>
            <person name="Goeker M."/>
        </authorList>
    </citation>
    <scope>NUCLEOTIDE SEQUENCE [LARGE SCALE GENOMIC DNA]</scope>
    <source>
        <strain evidence="2 3">DSM 45499</strain>
    </source>
</reference>
<dbReference type="PROSITE" id="PS51257">
    <property type="entry name" value="PROKAR_LIPOPROTEIN"/>
    <property type="match status" value="1"/>
</dbReference>
<dbReference type="OrthoDB" id="3731377at2"/>
<dbReference type="RefSeq" id="WP_133902933.1">
    <property type="nucleotide sequence ID" value="NZ_SOCP01000004.1"/>
</dbReference>
<dbReference type="Proteomes" id="UP000294927">
    <property type="component" value="Unassembled WGS sequence"/>
</dbReference>
<organism evidence="2 3">
    <name type="scientific">Actinophytocola oryzae</name>
    <dbReference type="NCBI Taxonomy" id="502181"/>
    <lineage>
        <taxon>Bacteria</taxon>
        <taxon>Bacillati</taxon>
        <taxon>Actinomycetota</taxon>
        <taxon>Actinomycetes</taxon>
        <taxon>Pseudonocardiales</taxon>
        <taxon>Pseudonocardiaceae</taxon>
    </lineage>
</organism>
<proteinExistence type="predicted"/>
<evidence type="ECO:0000313" key="3">
    <source>
        <dbReference type="Proteomes" id="UP000294927"/>
    </source>
</evidence>
<comment type="caution">
    <text evidence="2">The sequence shown here is derived from an EMBL/GenBank/DDBJ whole genome shotgun (WGS) entry which is preliminary data.</text>
</comment>
<accession>A0A4R7VV90</accession>
<sequence>MRLLSIIAVLLLVAGCSTEEPAKAQFTKVTVPGVPARLAAQGDQLVVATRVAGKPAMVRYRAGKVTEVALTPTTGYGAEALWYSLSADADQLLAIGGKTGGAHGNVRWSVWRTTPDGGLAEQPQPFSTFGGLGGGALIDGVLPTKGGPLLVGTWQSHSAGADVMLWATDGTYWNRQDVAGTPLESTSASLKFPESAAAHGADVVIAGWVVDKGRQRPVVWTLRDGVATLAPLPDGGRNGTAITVSCADTCSIAGRVDGKLALWRQDGNSWRRRSDVPVVTVGDRDRPVPPVGDTLVYSDRGNVHVATLGGDDRAAAGPTGVVTAVTRVGDTTYVLAGPDDDKQTLWRADPG</sequence>
<dbReference type="EMBL" id="SOCP01000004">
    <property type="protein sequence ID" value="TDV53920.1"/>
    <property type="molecule type" value="Genomic_DNA"/>
</dbReference>
<evidence type="ECO:0000313" key="2">
    <source>
        <dbReference type="EMBL" id="TDV53920.1"/>
    </source>
</evidence>
<name>A0A4R7VV90_9PSEU</name>
<gene>
    <name evidence="2" type="ORF">CLV71_104388</name>
</gene>
<feature type="chain" id="PRO_5020935917" evidence="1">
    <location>
        <begin position="25"/>
        <end position="351"/>
    </location>
</feature>
<dbReference type="AlphaFoldDB" id="A0A4R7VV90"/>